<evidence type="ECO:0000256" key="3">
    <source>
        <dbReference type="ARBA" id="ARBA00022723"/>
    </source>
</evidence>
<feature type="region of interest" description="Disordered" evidence="9">
    <location>
        <begin position="262"/>
        <end position="311"/>
    </location>
</feature>
<dbReference type="SUPFAM" id="SSF55486">
    <property type="entry name" value="Metalloproteases ('zincins'), catalytic domain"/>
    <property type="match status" value="1"/>
</dbReference>
<dbReference type="OrthoDB" id="536211at2759"/>
<keyword evidence="7" id="KW-0482">Metalloprotease</keyword>
<dbReference type="RefSeq" id="XP_040663367.1">
    <property type="nucleotide sequence ID" value="XM_040816678.1"/>
</dbReference>
<accession>A0A1L9P851</accession>
<keyword evidence="2" id="KW-0645">Protease</keyword>
<keyword evidence="5" id="KW-0378">Hydrolase</keyword>
<evidence type="ECO:0000313" key="11">
    <source>
        <dbReference type="EMBL" id="OJI97604.1"/>
    </source>
</evidence>
<dbReference type="GeneID" id="63732189"/>
<dbReference type="STRING" id="1036611.A0A1L9P851"/>
<dbReference type="Proteomes" id="UP000184073">
    <property type="component" value="Unassembled WGS sequence"/>
</dbReference>
<keyword evidence="3" id="KW-0479">Metal-binding</keyword>
<evidence type="ECO:0000259" key="10">
    <source>
        <dbReference type="Pfam" id="PF05572"/>
    </source>
</evidence>
<reference evidence="12" key="1">
    <citation type="journal article" date="2017" name="Genome Biol.">
        <title>Comparative genomics reveals high biological diversity and specific adaptations in the industrially and medically important fungal genus Aspergillus.</title>
        <authorList>
            <person name="de Vries R.P."/>
            <person name="Riley R."/>
            <person name="Wiebenga A."/>
            <person name="Aguilar-Osorio G."/>
            <person name="Amillis S."/>
            <person name="Uchima C.A."/>
            <person name="Anderluh G."/>
            <person name="Asadollahi M."/>
            <person name="Askin M."/>
            <person name="Barry K."/>
            <person name="Battaglia E."/>
            <person name="Bayram O."/>
            <person name="Benocci T."/>
            <person name="Braus-Stromeyer S.A."/>
            <person name="Caldana C."/>
            <person name="Canovas D."/>
            <person name="Cerqueira G.C."/>
            <person name="Chen F."/>
            <person name="Chen W."/>
            <person name="Choi C."/>
            <person name="Clum A."/>
            <person name="Dos Santos R.A."/>
            <person name="Damasio A.R."/>
            <person name="Diallinas G."/>
            <person name="Emri T."/>
            <person name="Fekete E."/>
            <person name="Flipphi M."/>
            <person name="Freyberg S."/>
            <person name="Gallo A."/>
            <person name="Gournas C."/>
            <person name="Habgood R."/>
            <person name="Hainaut M."/>
            <person name="Harispe M.L."/>
            <person name="Henrissat B."/>
            <person name="Hilden K.S."/>
            <person name="Hope R."/>
            <person name="Hossain A."/>
            <person name="Karabika E."/>
            <person name="Karaffa L."/>
            <person name="Karanyi Z."/>
            <person name="Krasevec N."/>
            <person name="Kuo A."/>
            <person name="Kusch H."/>
            <person name="LaButti K."/>
            <person name="Lagendijk E.L."/>
            <person name="Lapidus A."/>
            <person name="Levasseur A."/>
            <person name="Lindquist E."/>
            <person name="Lipzen A."/>
            <person name="Logrieco A.F."/>
            <person name="MacCabe A."/>
            <person name="Maekelae M.R."/>
            <person name="Malavazi I."/>
            <person name="Melin P."/>
            <person name="Meyer V."/>
            <person name="Mielnichuk N."/>
            <person name="Miskei M."/>
            <person name="Molnar A.P."/>
            <person name="Mule G."/>
            <person name="Ngan C.Y."/>
            <person name="Orejas M."/>
            <person name="Orosz E."/>
            <person name="Ouedraogo J.P."/>
            <person name="Overkamp K.M."/>
            <person name="Park H.-S."/>
            <person name="Perrone G."/>
            <person name="Piumi F."/>
            <person name="Punt P.J."/>
            <person name="Ram A.F."/>
            <person name="Ramon A."/>
            <person name="Rauscher S."/>
            <person name="Record E."/>
            <person name="Riano-Pachon D.M."/>
            <person name="Robert V."/>
            <person name="Roehrig J."/>
            <person name="Ruller R."/>
            <person name="Salamov A."/>
            <person name="Salih N.S."/>
            <person name="Samson R.A."/>
            <person name="Sandor E."/>
            <person name="Sanguinetti M."/>
            <person name="Schuetze T."/>
            <person name="Sepcic K."/>
            <person name="Shelest E."/>
            <person name="Sherlock G."/>
            <person name="Sophianopoulou V."/>
            <person name="Squina F.M."/>
            <person name="Sun H."/>
            <person name="Susca A."/>
            <person name="Todd R.B."/>
            <person name="Tsang A."/>
            <person name="Unkles S.E."/>
            <person name="van de Wiele N."/>
            <person name="van Rossen-Uffink D."/>
            <person name="Oliveira J.V."/>
            <person name="Vesth T.C."/>
            <person name="Visser J."/>
            <person name="Yu J.-H."/>
            <person name="Zhou M."/>
            <person name="Andersen M.R."/>
            <person name="Archer D.B."/>
            <person name="Baker S.E."/>
            <person name="Benoit I."/>
            <person name="Brakhage A.A."/>
            <person name="Braus G.H."/>
            <person name="Fischer R."/>
            <person name="Frisvad J.C."/>
            <person name="Goldman G.H."/>
            <person name="Houbraken J."/>
            <person name="Oakley B."/>
            <person name="Pocsi I."/>
            <person name="Scazzocchio C."/>
            <person name="Seiboth B."/>
            <person name="vanKuyk P.A."/>
            <person name="Wortman J."/>
            <person name="Dyer P.S."/>
            <person name="Grigoriev I.V."/>
        </authorList>
    </citation>
    <scope>NUCLEOTIDE SEQUENCE [LARGE SCALE GENOMIC DNA]</scope>
    <source>
        <strain evidence="12">CBS 583.65</strain>
    </source>
</reference>
<dbReference type="Gene3D" id="3.40.390.10">
    <property type="entry name" value="Collagenase (Catalytic Domain)"/>
    <property type="match status" value="1"/>
</dbReference>
<dbReference type="PANTHER" id="PTHR47466">
    <property type="match status" value="1"/>
</dbReference>
<evidence type="ECO:0000313" key="12">
    <source>
        <dbReference type="Proteomes" id="UP000184073"/>
    </source>
</evidence>
<evidence type="ECO:0000256" key="6">
    <source>
        <dbReference type="ARBA" id="ARBA00022833"/>
    </source>
</evidence>
<gene>
    <name evidence="11" type="ORF">ASPVEDRAFT_79306</name>
</gene>
<dbReference type="GO" id="GO:0006508">
    <property type="term" value="P:proteolysis"/>
    <property type="evidence" value="ECO:0007669"/>
    <property type="project" value="UniProtKB-KW"/>
</dbReference>
<name>A0A1L9P851_ASPVE</name>
<comment type="similarity">
    <text evidence="1">Belongs to the peptidase M43B family.</text>
</comment>
<dbReference type="EMBL" id="KV878125">
    <property type="protein sequence ID" value="OJI97604.1"/>
    <property type="molecule type" value="Genomic_DNA"/>
</dbReference>
<evidence type="ECO:0000256" key="8">
    <source>
        <dbReference type="ARBA" id="ARBA00023157"/>
    </source>
</evidence>
<evidence type="ECO:0000256" key="4">
    <source>
        <dbReference type="ARBA" id="ARBA00022729"/>
    </source>
</evidence>
<dbReference type="VEuPathDB" id="FungiDB:ASPVEDRAFT_79306"/>
<dbReference type="GO" id="GO:0046872">
    <property type="term" value="F:metal ion binding"/>
    <property type="evidence" value="ECO:0007669"/>
    <property type="project" value="UniProtKB-KW"/>
</dbReference>
<keyword evidence="8" id="KW-1015">Disulfide bond</keyword>
<evidence type="ECO:0000256" key="2">
    <source>
        <dbReference type="ARBA" id="ARBA00022670"/>
    </source>
</evidence>
<dbReference type="GO" id="GO:0008237">
    <property type="term" value="F:metallopeptidase activity"/>
    <property type="evidence" value="ECO:0007669"/>
    <property type="project" value="UniProtKB-KW"/>
</dbReference>
<organism evidence="11 12">
    <name type="scientific">Aspergillus versicolor CBS 583.65</name>
    <dbReference type="NCBI Taxonomy" id="1036611"/>
    <lineage>
        <taxon>Eukaryota</taxon>
        <taxon>Fungi</taxon>
        <taxon>Dikarya</taxon>
        <taxon>Ascomycota</taxon>
        <taxon>Pezizomycotina</taxon>
        <taxon>Eurotiomycetes</taxon>
        <taxon>Eurotiomycetidae</taxon>
        <taxon>Eurotiales</taxon>
        <taxon>Aspergillaceae</taxon>
        <taxon>Aspergillus</taxon>
        <taxon>Aspergillus subgen. Nidulantes</taxon>
    </lineage>
</organism>
<proteinExistence type="inferred from homology"/>
<evidence type="ECO:0000256" key="5">
    <source>
        <dbReference type="ARBA" id="ARBA00022801"/>
    </source>
</evidence>
<keyword evidence="12" id="KW-1185">Reference proteome</keyword>
<keyword evidence="6" id="KW-0862">Zinc</keyword>
<evidence type="ECO:0000256" key="9">
    <source>
        <dbReference type="SAM" id="MobiDB-lite"/>
    </source>
</evidence>
<evidence type="ECO:0000256" key="7">
    <source>
        <dbReference type="ARBA" id="ARBA00023049"/>
    </source>
</evidence>
<dbReference type="InterPro" id="IPR024079">
    <property type="entry name" value="MetalloPept_cat_dom_sf"/>
</dbReference>
<dbReference type="Pfam" id="PF05572">
    <property type="entry name" value="Peptidase_M43"/>
    <property type="match status" value="1"/>
</dbReference>
<dbReference type="InterPro" id="IPR008754">
    <property type="entry name" value="Peptidase_M43"/>
</dbReference>
<keyword evidence="4" id="KW-0732">Signal</keyword>
<dbReference type="PANTHER" id="PTHR47466:SF1">
    <property type="entry name" value="METALLOPROTEASE MEP1 (AFU_ORTHOLOGUE AFUA_1G07730)-RELATED"/>
    <property type="match status" value="1"/>
</dbReference>
<feature type="compositionally biased region" description="Low complexity" evidence="9">
    <location>
        <begin position="262"/>
        <end position="299"/>
    </location>
</feature>
<dbReference type="CDD" id="cd04275">
    <property type="entry name" value="ZnMc_pappalysin_like"/>
    <property type="match status" value="1"/>
</dbReference>
<dbReference type="AlphaFoldDB" id="A0A1L9P851"/>
<evidence type="ECO:0000256" key="1">
    <source>
        <dbReference type="ARBA" id="ARBA00008721"/>
    </source>
</evidence>
<feature type="domain" description="Peptidase M43 pregnancy-associated plasma-A" evidence="10">
    <location>
        <begin position="108"/>
        <end position="252"/>
    </location>
</feature>
<sequence>MLLGLSGLGAAFCGMPDLTDEDHTIMRQLQANTSSRLDARALSIDPIQVHVHVVTNSSQNDLYTDDVQKNIDAINEGFADTVFNFKLVETRAIVYQYDGELKSGSDAEKAVKQHRIGNANTLNIYLVPRTRQGALGYASFPWVYKDKPLRDGIVMRRAIPKGKNKKTTLGKPLVHEVGHWLGLFHTFQGGCTEPGDYVDDTPAETKGERGCLVGLDSCPDKPGLDPIHNYMSYHASKCKSEFTPGQIRRMEDSWKKYRAFPATTTPQSSHSPSSSKAIPSSSKATVSSSKVTLSSTKAALSGTKAEQTKAG</sequence>
<protein>
    <recommendedName>
        <fullName evidence="10">Peptidase M43 pregnancy-associated plasma-A domain-containing protein</fullName>
    </recommendedName>
</protein>